<dbReference type="InterPro" id="IPR000306">
    <property type="entry name" value="Znf_FYVE"/>
</dbReference>
<dbReference type="GO" id="GO:0051015">
    <property type="term" value="F:actin filament binding"/>
    <property type="evidence" value="ECO:0007669"/>
    <property type="project" value="TreeGrafter"/>
</dbReference>
<evidence type="ECO:0000256" key="7">
    <source>
        <dbReference type="ARBA" id="ARBA00023175"/>
    </source>
</evidence>
<keyword evidence="5 10" id="KW-0067">ATP-binding</keyword>
<feature type="binding site" evidence="10">
    <location>
        <begin position="228"/>
        <end position="235"/>
    </location>
    <ligand>
        <name>ATP</name>
        <dbReference type="ChEBI" id="CHEBI:30616"/>
    </ligand>
</feature>
<dbReference type="InterPro" id="IPR027417">
    <property type="entry name" value="P-loop_NTPase"/>
</dbReference>
<dbReference type="InterPro" id="IPR000048">
    <property type="entry name" value="IQ_motif_EF-hand-BS"/>
</dbReference>
<dbReference type="Gene3D" id="3.40.850.10">
    <property type="entry name" value="Kinesin motor domain"/>
    <property type="match status" value="1"/>
</dbReference>
<dbReference type="OrthoDB" id="71736at2759"/>
<dbReference type="Gene3D" id="1.10.10.820">
    <property type="match status" value="1"/>
</dbReference>
<dbReference type="PRINTS" id="PR00193">
    <property type="entry name" value="MYOSINHEAVY"/>
</dbReference>
<dbReference type="GO" id="GO:0000146">
    <property type="term" value="F:microfilament motor activity"/>
    <property type="evidence" value="ECO:0007669"/>
    <property type="project" value="TreeGrafter"/>
</dbReference>
<dbReference type="PANTHER" id="PTHR13140:SF845">
    <property type="entry name" value="MYOSIN-LIKE PROTEIN"/>
    <property type="match status" value="1"/>
</dbReference>
<organism evidence="14 15">
    <name type="scientific">Aphanomyces stellatus</name>
    <dbReference type="NCBI Taxonomy" id="120398"/>
    <lineage>
        <taxon>Eukaryota</taxon>
        <taxon>Sar</taxon>
        <taxon>Stramenopiles</taxon>
        <taxon>Oomycota</taxon>
        <taxon>Saprolegniomycetes</taxon>
        <taxon>Saprolegniales</taxon>
        <taxon>Verrucalvaceae</taxon>
        <taxon>Aphanomyces</taxon>
    </lineage>
</organism>
<dbReference type="Gene3D" id="3.30.450.40">
    <property type="match status" value="1"/>
</dbReference>
<dbReference type="EMBL" id="VJMH01007217">
    <property type="protein sequence ID" value="KAF0685154.1"/>
    <property type="molecule type" value="Genomic_DNA"/>
</dbReference>
<sequence length="1392" mass="153142">MGAAYCAAARDLVGMLALWGVRPRMCTSAAARVSLLAAHSSCGASRLVIFGFSRVSSEFVSQSASWIRPHDSFTCPVSSPSERRRRTWNSCCGATHVAAPATTPLADSMNGRQHTNVFPIGAATTSVHPAVHDVHDLTELQELTEESLLGALEARFHRLAVYTNTGPVLLAVNPFCRHDELYDNATLQQYATSIADPTSLPPHIYRVAGAAYHAMRTLQTNQSILVGGESGSGKTQSTKHLMEFLVHVGSAHMSRDALSSSSSLLTQHVMDANVVLESFGNARTSRNDNSSRFGKFIQLQFTAGGALLGASIQTYLHEKVRVVNTSRHERNYHVFFELLAGAPAADLATWGLVQPSSSTRADAVASFRYLAQSQCTDRHDHVDDRVMYAQLCRAMASLGLVDDNDGVLRVLAAILHLGNVAFDGAAPDDEVVHVTGHGQVGVQPTPAARHALSSAAMLLGVPLQDLEAAMRTRTLFVAHEVKVLALSVAEACAVRDGLAKALYARLFEWLVHRMNQRLAPAMPADGAPRVDTWIGLLDVFGFEVFATNSFEQLCINFTNEMLHQKFLAHLFKHEAIEYGRQGLAWPAVAFVDNQDCVDLFTARPRGLFALLDEESLLATGTDKAFASKLYRLPPHARLAASKAQIAAGAFTVHHYAGSVEYTSSGFREKNTASLAHDVVALLQDATDSFTRRLGHHMTPPTSSSSSFFGTKPKRHVTSVASQFKGQLAELMDVLAETTPHYVRCLKPNDDAAPRRFDARRVREQLRCNGVLQVVQVTRAGYPVRLSTDAFCARYRLLATESADGDSGKDSVDALLARLVPMLPIVVSHGSRHDERATMLTRGLQRGATKIFLAAKTHAALESRRAAAIAAAMHVLTHAFAGYRWRRLYRQLRFTTIKLQRHVRAKQRRVHMAIRLQAAARMWIARCHFHEYKVVRRGVARLQRVVRARQAAARHRVASLVRVQAFVRMVAARRRFRRTRHAVRVLQRWTRRYCITQHRMLPPPPSPTRFASFTSSNLTPVDLDEILHGGPISPPARPTFLLRPTLQPLRASSMYVRGPALRASAARFAGIDYPVDSLGRPTALHLPSQPSSPAFEFPVPPSKQMLSSRSYRSGPILPELKLRDVSTLAPLAEFFACAACIKRFTLFRRKYHCRSCGDVVCGTCSTVVALPKKQSARVCLVCSALHSPAAAPEAFSSVRTLQTLDSNGSSNHGGEAWHRAWPEPPLPPNEGARLDVVAQLDVEMLREDATIQHMVTMVYHSWPGSVAFVSLMGASTQVVLSKMGSHFPDELARDVAFCAHTICAPSALVVPDATKDPRFAKNPLVQGNKGRKFRFYMGAPLVDDRSQQVVGTIAVLHTAPRKTTVQEWEMQVLENFAMIVSQQVAASWRRRPH</sequence>
<dbReference type="SUPFAM" id="SSF52540">
    <property type="entry name" value="P-loop containing nucleoside triphosphate hydrolases"/>
    <property type="match status" value="1"/>
</dbReference>
<reference evidence="14 15" key="1">
    <citation type="submission" date="2019-03" db="EMBL/GenBank/DDBJ databases">
        <authorList>
            <person name="Gaulin E."/>
            <person name="Dumas B."/>
        </authorList>
    </citation>
    <scope>NUCLEOTIDE SEQUENCE [LARGE SCALE GENOMIC DNA]</scope>
    <source>
        <strain evidence="14">CBS 568.67</strain>
    </source>
</reference>
<protein>
    <submittedName>
        <fullName evidence="14">Aste57867_22925 protein</fullName>
    </submittedName>
</protein>
<dbReference type="Gene3D" id="3.30.40.10">
    <property type="entry name" value="Zinc/RING finger domain, C3HC4 (zinc finger)"/>
    <property type="match status" value="1"/>
</dbReference>
<evidence type="ECO:0000256" key="5">
    <source>
        <dbReference type="ARBA" id="ARBA00022840"/>
    </source>
</evidence>
<evidence type="ECO:0000256" key="8">
    <source>
        <dbReference type="ARBA" id="ARBA00023203"/>
    </source>
</evidence>
<accession>A0A485LN83</accession>
<dbReference type="GO" id="GO:0008270">
    <property type="term" value="F:zinc ion binding"/>
    <property type="evidence" value="ECO:0007669"/>
    <property type="project" value="UniProtKB-KW"/>
</dbReference>
<dbReference type="Proteomes" id="UP000332933">
    <property type="component" value="Unassembled WGS sequence"/>
</dbReference>
<dbReference type="PROSITE" id="PS50178">
    <property type="entry name" value="ZF_FYVE"/>
    <property type="match status" value="1"/>
</dbReference>
<dbReference type="CDD" id="cd00124">
    <property type="entry name" value="MYSc"/>
    <property type="match status" value="1"/>
</dbReference>
<evidence type="ECO:0000256" key="4">
    <source>
        <dbReference type="ARBA" id="ARBA00022833"/>
    </source>
</evidence>
<evidence type="ECO:0000259" key="12">
    <source>
        <dbReference type="PROSITE" id="PS51456"/>
    </source>
</evidence>
<evidence type="ECO:0000256" key="2">
    <source>
        <dbReference type="ARBA" id="ARBA00022741"/>
    </source>
</evidence>
<evidence type="ECO:0000256" key="3">
    <source>
        <dbReference type="ARBA" id="ARBA00022771"/>
    </source>
</evidence>
<dbReference type="SUPFAM" id="SSF55781">
    <property type="entry name" value="GAF domain-like"/>
    <property type="match status" value="1"/>
</dbReference>
<dbReference type="InterPro" id="IPR017455">
    <property type="entry name" value="Znf_FYVE-rel"/>
</dbReference>
<keyword evidence="2 10" id="KW-0547">Nucleotide-binding</keyword>
<feature type="domain" description="FYVE-type" evidence="11">
    <location>
        <begin position="1136"/>
        <end position="1186"/>
    </location>
</feature>
<keyword evidence="1" id="KW-0479">Metal-binding</keyword>
<dbReference type="Pfam" id="PF01363">
    <property type="entry name" value="FYVE"/>
    <property type="match status" value="1"/>
</dbReference>
<dbReference type="Gene3D" id="1.20.120.720">
    <property type="entry name" value="Myosin VI head, motor domain, U50 subdomain"/>
    <property type="match status" value="1"/>
</dbReference>
<dbReference type="GO" id="GO:0005524">
    <property type="term" value="F:ATP binding"/>
    <property type="evidence" value="ECO:0007669"/>
    <property type="project" value="UniProtKB-UniRule"/>
</dbReference>
<dbReference type="PROSITE" id="PS50096">
    <property type="entry name" value="IQ"/>
    <property type="match status" value="2"/>
</dbReference>
<dbReference type="InterPro" id="IPR011011">
    <property type="entry name" value="Znf_FYVE_PHD"/>
</dbReference>
<keyword evidence="8 10" id="KW-0009">Actin-binding</keyword>
<evidence type="ECO:0000256" key="10">
    <source>
        <dbReference type="PROSITE-ProRule" id="PRU00782"/>
    </source>
</evidence>
<dbReference type="InterPro" id="IPR001609">
    <property type="entry name" value="Myosin_head_motor_dom-like"/>
</dbReference>
<dbReference type="InterPro" id="IPR013083">
    <property type="entry name" value="Znf_RING/FYVE/PHD"/>
</dbReference>
<dbReference type="SMART" id="SM00064">
    <property type="entry name" value="FYVE"/>
    <property type="match status" value="1"/>
</dbReference>
<comment type="similarity">
    <text evidence="10">Belongs to the TRAFAC class myosin-kinesin ATPase superfamily. Myosin family.</text>
</comment>
<evidence type="ECO:0000256" key="9">
    <source>
        <dbReference type="PROSITE-ProRule" id="PRU00091"/>
    </source>
</evidence>
<dbReference type="InterPro" id="IPR036961">
    <property type="entry name" value="Kinesin_motor_dom_sf"/>
</dbReference>
<keyword evidence="7 10" id="KW-0505">Motor protein</keyword>
<feature type="region of interest" description="Actin-binding" evidence="10">
    <location>
        <begin position="727"/>
        <end position="749"/>
    </location>
</feature>
<evidence type="ECO:0000256" key="6">
    <source>
        <dbReference type="ARBA" id="ARBA00023123"/>
    </source>
</evidence>
<dbReference type="Gene3D" id="1.20.5.4820">
    <property type="match status" value="1"/>
</dbReference>
<dbReference type="GO" id="GO:0016020">
    <property type="term" value="C:membrane"/>
    <property type="evidence" value="ECO:0007669"/>
    <property type="project" value="TreeGrafter"/>
</dbReference>
<name>A0A485LN83_9STRA</name>
<feature type="domain" description="Myosin motor" evidence="12">
    <location>
        <begin position="132"/>
        <end position="865"/>
    </location>
</feature>
<dbReference type="GO" id="GO:0005737">
    <property type="term" value="C:cytoplasm"/>
    <property type="evidence" value="ECO:0007669"/>
    <property type="project" value="TreeGrafter"/>
</dbReference>
<dbReference type="PANTHER" id="PTHR13140">
    <property type="entry name" value="MYOSIN"/>
    <property type="match status" value="1"/>
</dbReference>
<gene>
    <name evidence="14" type="primary">Aste57867_22925</name>
    <name evidence="13" type="ORF">As57867_022854</name>
    <name evidence="14" type="ORF">ASTE57867_22925</name>
</gene>
<keyword evidence="15" id="KW-1185">Reference proteome</keyword>
<dbReference type="SUPFAM" id="SSF57903">
    <property type="entry name" value="FYVE/PHD zinc finger"/>
    <property type="match status" value="1"/>
</dbReference>
<dbReference type="SMART" id="SM00015">
    <property type="entry name" value="IQ"/>
    <property type="match status" value="3"/>
</dbReference>
<evidence type="ECO:0000313" key="15">
    <source>
        <dbReference type="Proteomes" id="UP000332933"/>
    </source>
</evidence>
<dbReference type="EMBL" id="CAADRA010007243">
    <property type="protein sequence ID" value="VFT99575.1"/>
    <property type="molecule type" value="Genomic_DNA"/>
</dbReference>
<dbReference type="Gene3D" id="1.20.58.530">
    <property type="match status" value="1"/>
</dbReference>
<evidence type="ECO:0000313" key="13">
    <source>
        <dbReference type="EMBL" id="KAF0685154.1"/>
    </source>
</evidence>
<evidence type="ECO:0000259" key="11">
    <source>
        <dbReference type="PROSITE" id="PS50178"/>
    </source>
</evidence>
<dbReference type="SMART" id="SM00242">
    <property type="entry name" value="MYSc"/>
    <property type="match status" value="1"/>
</dbReference>
<proteinExistence type="inferred from homology"/>
<keyword evidence="3 9" id="KW-0863">Zinc-finger</keyword>
<dbReference type="GO" id="GO:0007015">
    <property type="term" value="P:actin filament organization"/>
    <property type="evidence" value="ECO:0007669"/>
    <property type="project" value="TreeGrafter"/>
</dbReference>
<dbReference type="InterPro" id="IPR029016">
    <property type="entry name" value="GAF-like_dom_sf"/>
</dbReference>
<dbReference type="Pfam" id="PF00063">
    <property type="entry name" value="Myosin_head"/>
    <property type="match status" value="1"/>
</dbReference>
<keyword evidence="6 10" id="KW-0518">Myosin</keyword>
<evidence type="ECO:0000256" key="1">
    <source>
        <dbReference type="ARBA" id="ARBA00022723"/>
    </source>
</evidence>
<keyword evidence="4" id="KW-0862">Zinc</keyword>
<reference evidence="13" key="2">
    <citation type="submission" date="2019-06" db="EMBL/GenBank/DDBJ databases">
        <title>Genomics analysis of Aphanomyces spp. identifies a new class of oomycete effector associated with host adaptation.</title>
        <authorList>
            <person name="Gaulin E."/>
        </authorList>
    </citation>
    <scope>NUCLEOTIDE SEQUENCE</scope>
    <source>
        <strain evidence="13">CBS 578.67</strain>
    </source>
</reference>
<dbReference type="PROSITE" id="PS51456">
    <property type="entry name" value="MYOSIN_MOTOR"/>
    <property type="match status" value="1"/>
</dbReference>
<evidence type="ECO:0000313" key="14">
    <source>
        <dbReference type="EMBL" id="VFT99575.1"/>
    </source>
</evidence>
<dbReference type="GO" id="GO:0016459">
    <property type="term" value="C:myosin complex"/>
    <property type="evidence" value="ECO:0007669"/>
    <property type="project" value="UniProtKB-KW"/>
</dbReference>